<accession>A0ABU3FAJ3</accession>
<proteinExistence type="predicted"/>
<evidence type="ECO:0000313" key="5">
    <source>
        <dbReference type="Proteomes" id="UP001181046"/>
    </source>
</evidence>
<dbReference type="Proteomes" id="UP001181046">
    <property type="component" value="Unassembled WGS sequence"/>
</dbReference>
<evidence type="ECO:0000256" key="2">
    <source>
        <dbReference type="SAM" id="Phobius"/>
    </source>
</evidence>
<keyword evidence="2" id="KW-0472">Membrane</keyword>
<comment type="caution">
    <text evidence="4">The sequence shown here is derived from an EMBL/GenBank/DDBJ whole genome shotgun (WGS) entry which is preliminary data.</text>
</comment>
<dbReference type="PANTHER" id="PTHR46558:SF15">
    <property type="entry name" value="HELIX-TURN-HELIX DOMAIN PROTEIN"/>
    <property type="match status" value="1"/>
</dbReference>
<dbReference type="PROSITE" id="PS50943">
    <property type="entry name" value="HTH_CROC1"/>
    <property type="match status" value="1"/>
</dbReference>
<feature type="transmembrane region" description="Helical" evidence="2">
    <location>
        <begin position="165"/>
        <end position="187"/>
    </location>
</feature>
<feature type="transmembrane region" description="Helical" evidence="2">
    <location>
        <begin position="81"/>
        <end position="99"/>
    </location>
</feature>
<feature type="domain" description="HTH cro/C1-type" evidence="3">
    <location>
        <begin position="7"/>
        <end position="61"/>
    </location>
</feature>
<feature type="transmembrane region" description="Helical" evidence="2">
    <location>
        <begin position="105"/>
        <end position="125"/>
    </location>
</feature>
<dbReference type="InterPro" id="IPR001387">
    <property type="entry name" value="Cro/C1-type_HTH"/>
</dbReference>
<dbReference type="Pfam" id="PF01381">
    <property type="entry name" value="HTH_3"/>
    <property type="match status" value="1"/>
</dbReference>
<evidence type="ECO:0000259" key="3">
    <source>
        <dbReference type="PROSITE" id="PS50943"/>
    </source>
</evidence>
<evidence type="ECO:0000256" key="1">
    <source>
        <dbReference type="ARBA" id="ARBA00023125"/>
    </source>
</evidence>
<organism evidence="4 5">
    <name type="scientific">Enterococcus xiangfangensis</name>
    <dbReference type="NCBI Taxonomy" id="1296537"/>
    <lineage>
        <taxon>Bacteria</taxon>
        <taxon>Bacillati</taxon>
        <taxon>Bacillota</taxon>
        <taxon>Bacilli</taxon>
        <taxon>Lactobacillales</taxon>
        <taxon>Enterococcaceae</taxon>
        <taxon>Enterococcus</taxon>
    </lineage>
</organism>
<dbReference type="CDD" id="cd00093">
    <property type="entry name" value="HTH_XRE"/>
    <property type="match status" value="1"/>
</dbReference>
<gene>
    <name evidence="4" type="ORF">P7H27_06975</name>
</gene>
<dbReference type="PANTHER" id="PTHR46558">
    <property type="entry name" value="TRACRIPTIONAL REGULATORY PROTEIN-RELATED-RELATED"/>
    <property type="match status" value="1"/>
</dbReference>
<keyword evidence="1" id="KW-0238">DNA-binding</keyword>
<protein>
    <submittedName>
        <fullName evidence="4">Helix-turn-helix transcriptional regulator</fullName>
    </submittedName>
</protein>
<keyword evidence="2" id="KW-0812">Transmembrane</keyword>
<reference evidence="4" key="1">
    <citation type="submission" date="2023-03" db="EMBL/GenBank/DDBJ databases">
        <authorList>
            <person name="Shen W."/>
            <person name="Cai J."/>
        </authorList>
    </citation>
    <scope>NUCLEOTIDE SEQUENCE</scope>
    <source>
        <strain evidence="4">P66-3</strain>
    </source>
</reference>
<dbReference type="Gene3D" id="1.10.260.40">
    <property type="entry name" value="lambda repressor-like DNA-binding domains"/>
    <property type="match status" value="1"/>
</dbReference>
<dbReference type="EMBL" id="JARQAJ010000003">
    <property type="protein sequence ID" value="MDT2759505.1"/>
    <property type="molecule type" value="Genomic_DNA"/>
</dbReference>
<keyword evidence="5" id="KW-1185">Reference proteome</keyword>
<keyword evidence="2" id="KW-1133">Transmembrane helix</keyword>
<name>A0ABU3FAJ3_9ENTE</name>
<dbReference type="RefSeq" id="WP_311815871.1">
    <property type="nucleotide sequence ID" value="NZ_JARQAJ010000003.1"/>
</dbReference>
<dbReference type="SUPFAM" id="SSF47413">
    <property type="entry name" value="lambda repressor-like DNA-binding domains"/>
    <property type="match status" value="1"/>
</dbReference>
<dbReference type="InterPro" id="IPR010982">
    <property type="entry name" value="Lambda_DNA-bd_dom_sf"/>
</dbReference>
<evidence type="ECO:0000313" key="4">
    <source>
        <dbReference type="EMBL" id="MDT2759505.1"/>
    </source>
</evidence>
<sequence length="200" mass="23432">MELNKQLKKYRIQQKLSQENLAEKIFVSRQTISNWENGKSYPDIQNLLLLSEIFDVSLDELVKGDVEHMKKKISNTKLKKLSNTFFVLLVILLIFPIPIAFFLGLWGILIILLLSIPFFLIAFKLKKITDDYDLKTYEEIIFFLENSELPDPSSREDSIIIGEKLIITMISGILSMLIIILVGFLFFKTMNFFNVHTWWY</sequence>
<dbReference type="SMART" id="SM00530">
    <property type="entry name" value="HTH_XRE"/>
    <property type="match status" value="1"/>
</dbReference>